<name>A0ABM8GVI0_9MICO</name>
<reference evidence="2" key="1">
    <citation type="journal article" date="2019" name="Int. J. Syst. Evol. Microbiol.">
        <title>The Global Catalogue of Microorganisms (GCM) 10K type strain sequencing project: providing services to taxonomists for standard genome sequencing and annotation.</title>
        <authorList>
            <consortium name="The Broad Institute Genomics Platform"/>
            <consortium name="The Broad Institute Genome Sequencing Center for Infectious Disease"/>
            <person name="Wu L."/>
            <person name="Ma J."/>
        </authorList>
    </citation>
    <scope>NUCLEOTIDE SEQUENCE [LARGE SCALE GENOMIC DNA]</scope>
    <source>
        <strain evidence="2">NBRC 108728</strain>
    </source>
</reference>
<organism evidence="1 2">
    <name type="scientific">Frondihabitans sucicola</name>
    <dbReference type="NCBI Taxonomy" id="1268041"/>
    <lineage>
        <taxon>Bacteria</taxon>
        <taxon>Bacillati</taxon>
        <taxon>Actinomycetota</taxon>
        <taxon>Actinomycetes</taxon>
        <taxon>Micrococcales</taxon>
        <taxon>Microbacteriaceae</taxon>
        <taxon>Frondihabitans</taxon>
    </lineage>
</organism>
<dbReference type="EMBL" id="AP027733">
    <property type="protein sequence ID" value="BDZ52381.1"/>
    <property type="molecule type" value="Genomic_DNA"/>
</dbReference>
<protein>
    <submittedName>
        <fullName evidence="1">Uncharacterized protein</fullName>
    </submittedName>
</protein>
<evidence type="ECO:0000313" key="2">
    <source>
        <dbReference type="Proteomes" id="UP001321486"/>
    </source>
</evidence>
<dbReference type="Proteomes" id="UP001321486">
    <property type="component" value="Plasmid pNBRC108728a"/>
</dbReference>
<keyword evidence="1" id="KW-0614">Plasmid</keyword>
<evidence type="ECO:0000313" key="1">
    <source>
        <dbReference type="EMBL" id="BDZ52381.1"/>
    </source>
</evidence>
<accession>A0ABM8GVI0</accession>
<proteinExistence type="predicted"/>
<gene>
    <name evidence="1" type="ORF">GCM10025867_46220</name>
</gene>
<sequence length="97" mass="10350">MVTTATIEHPETAFTGLGFQSASLTMPADTFVLSIYFEMGTATFRESTGGITFGFIAADDFGQGDAHDAWLPANIERIREWGDACLAVAREGVPATT</sequence>
<dbReference type="RefSeq" id="WP_286347239.1">
    <property type="nucleotide sequence ID" value="NZ_AP027733.1"/>
</dbReference>
<keyword evidence="2" id="KW-1185">Reference proteome</keyword>
<geneLocation type="plasmid" evidence="1 2">
    <name>pNBRC108728a</name>
</geneLocation>